<reference evidence="3 4" key="1">
    <citation type="journal article" date="2019" name="Sci. Rep.">
        <title>Comparative genomics of chytrid fungi reveal insights into the obligate biotrophic and pathogenic lifestyle of Synchytrium endobioticum.</title>
        <authorList>
            <person name="van de Vossenberg B.T.L.H."/>
            <person name="Warris S."/>
            <person name="Nguyen H.D.T."/>
            <person name="van Gent-Pelzer M.P.E."/>
            <person name="Joly D.L."/>
            <person name="van de Geest H.C."/>
            <person name="Bonants P.J.M."/>
            <person name="Smith D.S."/>
            <person name="Levesque C.A."/>
            <person name="van der Lee T.A.J."/>
        </authorList>
    </citation>
    <scope>NUCLEOTIDE SEQUENCE [LARGE SCALE GENOMIC DNA]</scope>
    <source>
        <strain evidence="3 4">LEV6574</strain>
    </source>
</reference>
<proteinExistence type="predicted"/>
<dbReference type="Proteomes" id="UP000320475">
    <property type="component" value="Unassembled WGS sequence"/>
</dbReference>
<feature type="region of interest" description="Disordered" evidence="1">
    <location>
        <begin position="148"/>
        <end position="213"/>
    </location>
</feature>
<sequence>MRTIYCLLLVLWVSYCLAAPTSERDDAIKRIVAEMQNIYDTYVDSKIESYNNRKFELALAEFYQWADEVDAFFDNYQYSDSEGPTLFTMEGFILQCMAKLSGIASGSERLAEKIQCLQSRSQQLLGHVKERIENAYLPQAYQSMDTEEHPTFIPSHLSNPHDYSPYDSTHTGSGSTSGRSRLRDHSSHGAGPSDGGNPRSKIQRTEFRGRGRD</sequence>
<feature type="compositionally biased region" description="Basic and acidic residues" evidence="1">
    <location>
        <begin position="203"/>
        <end position="213"/>
    </location>
</feature>
<feature type="signal peptide" evidence="2">
    <location>
        <begin position="1"/>
        <end position="18"/>
    </location>
</feature>
<evidence type="ECO:0000313" key="3">
    <source>
        <dbReference type="EMBL" id="TPX38773.1"/>
    </source>
</evidence>
<dbReference type="EMBL" id="QEAM01000572">
    <property type="protein sequence ID" value="TPX38773.1"/>
    <property type="molecule type" value="Genomic_DNA"/>
</dbReference>
<evidence type="ECO:0000313" key="4">
    <source>
        <dbReference type="Proteomes" id="UP000320475"/>
    </source>
</evidence>
<protein>
    <submittedName>
        <fullName evidence="3">Uncharacterized protein</fullName>
    </submittedName>
</protein>
<feature type="chain" id="PRO_5021394249" evidence="2">
    <location>
        <begin position="19"/>
        <end position="213"/>
    </location>
</feature>
<dbReference type="AlphaFoldDB" id="A0A507CLA9"/>
<name>A0A507CLA9_9FUNG</name>
<comment type="caution">
    <text evidence="3">The sequence shown here is derived from an EMBL/GenBank/DDBJ whole genome shotgun (WGS) entry which is preliminary data.</text>
</comment>
<dbReference type="VEuPathDB" id="FungiDB:SeMB42_g01102"/>
<accession>A0A507CLA9</accession>
<gene>
    <name evidence="3" type="ORF">SeLEV6574_g07635</name>
</gene>
<evidence type="ECO:0000256" key="2">
    <source>
        <dbReference type="SAM" id="SignalP"/>
    </source>
</evidence>
<feature type="compositionally biased region" description="Low complexity" evidence="1">
    <location>
        <begin position="168"/>
        <end position="179"/>
    </location>
</feature>
<organism evidence="3 4">
    <name type="scientific">Synchytrium endobioticum</name>
    <dbReference type="NCBI Taxonomy" id="286115"/>
    <lineage>
        <taxon>Eukaryota</taxon>
        <taxon>Fungi</taxon>
        <taxon>Fungi incertae sedis</taxon>
        <taxon>Chytridiomycota</taxon>
        <taxon>Chytridiomycota incertae sedis</taxon>
        <taxon>Chytridiomycetes</taxon>
        <taxon>Synchytriales</taxon>
        <taxon>Synchytriaceae</taxon>
        <taxon>Synchytrium</taxon>
    </lineage>
</organism>
<keyword evidence="2" id="KW-0732">Signal</keyword>
<evidence type="ECO:0000256" key="1">
    <source>
        <dbReference type="SAM" id="MobiDB-lite"/>
    </source>
</evidence>